<proteinExistence type="predicted"/>
<dbReference type="AlphaFoldDB" id="H9M8B3"/>
<feature type="compositionally biased region" description="Basic residues" evidence="1">
    <location>
        <begin position="55"/>
        <end position="64"/>
    </location>
</feature>
<accession>H9M8B3</accession>
<evidence type="ECO:0000313" key="2">
    <source>
        <dbReference type="EMBL" id="AEV55820.1"/>
    </source>
</evidence>
<dbReference type="GeneID" id="12354475"/>
<organism evidence="2">
    <name type="scientific">Phlegmariurus squarrosus</name>
    <name type="common">Rock tassel fern</name>
    <name type="synonym">Lycopodium squarrosum</name>
    <dbReference type="NCBI Taxonomy" id="73615"/>
    <lineage>
        <taxon>Eukaryota</taxon>
        <taxon>Viridiplantae</taxon>
        <taxon>Streptophyta</taxon>
        <taxon>Embryophyta</taxon>
        <taxon>Tracheophyta</taxon>
        <taxon>Lycopodiopsida</taxon>
        <taxon>Lycopodiales</taxon>
        <taxon>Lycopodiaceae</taxon>
        <taxon>Huperzioideae</taxon>
        <taxon>Phlegmariurus</taxon>
    </lineage>
</organism>
<geneLocation type="mitochondrion" evidence="2"/>
<gene>
    <name evidence="2" type="primary">ORF135_2</name>
    <name evidence="2" type="ORF">HusqMp34</name>
</gene>
<feature type="region of interest" description="Disordered" evidence="1">
    <location>
        <begin position="1"/>
        <end position="20"/>
    </location>
</feature>
<name>H9M8B3_PHLSQ</name>
<feature type="region of interest" description="Disordered" evidence="1">
    <location>
        <begin position="35"/>
        <end position="83"/>
    </location>
</feature>
<evidence type="ECO:0000256" key="1">
    <source>
        <dbReference type="SAM" id="MobiDB-lite"/>
    </source>
</evidence>
<dbReference type="EMBL" id="JQ002659">
    <property type="protein sequence ID" value="AEV55820.1"/>
    <property type="molecule type" value="Genomic_DNA"/>
</dbReference>
<sequence length="135" mass="15515">MLAREGRPTAANRKKKDEGRERYAVFIPSILSHISQQTRRIGRRPQSQSNTTRTILHKSTRRTRQQYPGGGNKESFLNQPSPVSSNEIYTVHGRLLHCRLTIRRGGARGKMGKTPTDIGHREKIRTYRKEFGAYI</sequence>
<protein>
    <submittedName>
        <fullName evidence="2">Uncharacterized protein</fullName>
    </submittedName>
</protein>
<dbReference type="RefSeq" id="YP_006234278.1">
    <property type="nucleotide sequence ID" value="NC_017755.1"/>
</dbReference>
<reference evidence="2" key="1">
    <citation type="journal article" date="2012" name="PLoS ONE">
        <title>The Mitochondrial Genome of the Lycophyte Huperzia squarrosa: The Most Archaic Form in Vascular Plants.</title>
        <authorList>
            <person name="Liu Y."/>
            <person name="Wang B."/>
            <person name="Cui P."/>
            <person name="Li L."/>
            <person name="Xue J.Y."/>
            <person name="Yu J."/>
            <person name="Qiu Y.L."/>
        </authorList>
    </citation>
    <scope>NUCLEOTIDE SEQUENCE</scope>
</reference>
<feature type="compositionally biased region" description="Polar residues" evidence="1">
    <location>
        <begin position="35"/>
        <end position="54"/>
    </location>
</feature>
<keyword evidence="2" id="KW-0496">Mitochondrion</keyword>